<comment type="caution">
    <text evidence="9">The sequence shown here is derived from an EMBL/GenBank/DDBJ whole genome shotgun (WGS) entry which is preliminary data.</text>
</comment>
<keyword evidence="3 6" id="KW-0812">Transmembrane</keyword>
<comment type="similarity">
    <text evidence="6">Belongs to the sodium:neurotransmitter symporter (SNF) (TC 2.A.22) family.</text>
</comment>
<feature type="transmembrane region" description="Helical" evidence="8">
    <location>
        <begin position="617"/>
        <end position="640"/>
    </location>
</feature>
<proteinExistence type="inferred from homology"/>
<feature type="transmembrane region" description="Helical" evidence="8">
    <location>
        <begin position="474"/>
        <end position="491"/>
    </location>
</feature>
<feature type="transmembrane region" description="Helical" evidence="8">
    <location>
        <begin position="299"/>
        <end position="320"/>
    </location>
</feature>
<name>A0A830H4Z8_9CHLO</name>
<evidence type="ECO:0000256" key="3">
    <source>
        <dbReference type="ARBA" id="ARBA00022692"/>
    </source>
</evidence>
<keyword evidence="10" id="KW-1185">Reference proteome</keyword>
<feature type="region of interest" description="Disordered" evidence="7">
    <location>
        <begin position="1"/>
        <end position="21"/>
    </location>
</feature>
<evidence type="ECO:0000256" key="4">
    <source>
        <dbReference type="ARBA" id="ARBA00022989"/>
    </source>
</evidence>
<dbReference type="GO" id="GO:0015293">
    <property type="term" value="F:symporter activity"/>
    <property type="evidence" value="ECO:0007669"/>
    <property type="project" value="UniProtKB-KW"/>
</dbReference>
<dbReference type="PROSITE" id="PS00610">
    <property type="entry name" value="NA_NEUROTRAN_SYMP_1"/>
    <property type="match status" value="1"/>
</dbReference>
<feature type="transmembrane region" description="Helical" evidence="8">
    <location>
        <begin position="262"/>
        <end position="287"/>
    </location>
</feature>
<dbReference type="InterPro" id="IPR037272">
    <property type="entry name" value="SNS_sf"/>
</dbReference>
<feature type="transmembrane region" description="Helical" evidence="8">
    <location>
        <begin position="402"/>
        <end position="426"/>
    </location>
</feature>
<keyword evidence="2 6" id="KW-0813">Transport</keyword>
<accession>A0A830H4Z8</accession>
<protein>
    <recommendedName>
        <fullName evidence="6">Transporter</fullName>
    </recommendedName>
</protein>
<evidence type="ECO:0000313" key="9">
    <source>
        <dbReference type="EMBL" id="GHP02114.1"/>
    </source>
</evidence>
<dbReference type="OrthoDB" id="6581954at2759"/>
<sequence length="666" mass="71469">MAVPQQDLGGGGGAEEENYTYEEDSTRAQWKTRWHFVVGAIGSAVGLGNLWRFPFLVYRYGGGPFLIPYFLALVFVGIPLLILEFALGQSCGGGNVVCWGALHKRLRGLGLAAVYAGFVVVTYYNIIIALSIFYGIFSFSKHLPWVATNPPADPSERAAANVAASDAFFSEKALHLAADPDLPGMIAAGNLIAAVLFTWILVGLIINNGVKSVTNVVFWTVGLPCVTLIVLIISGAALPGSLDGVRGYLGTWDMSKLADASAWSSATSQIFFSIGICFGIMTAYASYNGKRMSAVKDAIIVSSFNSFYSVMAGFAVYAVLGNLALTEGSSVESVMVAGPSLAFKTFPIALAQLPMGAKQFFCILFFGTLFFLGIDSSFSLCEAAATALHDSCALRHLDQRMIATIVSVFGFMCSLLYTADIGYYLLDVVDHYTNNLLVVAIGFLYCISATWLYRLDEVEEKIGPTGKHALGIHNAAWLCAIIVGNVVGFAVDPKFFYVGPILAVVIVLVGTLSAIVVAMKKPSGSKDEERGAARPANPSSATTKERVVLVLLGPAEMLRNDLNRCILALYDANIHPWTIHIAWSIVVKYITPTVLSIVFSSTINDLAREGGYGGYSIGYQLFGAGVVFVGLLLVVIGVAVPDALDVWVDDVRESLFIITRRRTPGR</sequence>
<evidence type="ECO:0000256" key="8">
    <source>
        <dbReference type="SAM" id="Phobius"/>
    </source>
</evidence>
<comment type="subcellular location">
    <subcellularLocation>
        <location evidence="1">Membrane</location>
        <topology evidence="1">Multi-pass membrane protein</topology>
    </subcellularLocation>
</comment>
<evidence type="ECO:0000256" key="7">
    <source>
        <dbReference type="SAM" id="MobiDB-lite"/>
    </source>
</evidence>
<evidence type="ECO:0000256" key="5">
    <source>
        <dbReference type="ARBA" id="ARBA00023136"/>
    </source>
</evidence>
<feature type="transmembrane region" description="Helical" evidence="8">
    <location>
        <begin position="185"/>
        <end position="206"/>
    </location>
</feature>
<dbReference type="GO" id="GO:0035725">
    <property type="term" value="P:sodium ion transmembrane transport"/>
    <property type="evidence" value="ECO:0007669"/>
    <property type="project" value="TreeGrafter"/>
</dbReference>
<dbReference type="SUPFAM" id="SSF161070">
    <property type="entry name" value="SNF-like"/>
    <property type="match status" value="1"/>
</dbReference>
<dbReference type="Pfam" id="PF00209">
    <property type="entry name" value="SNF"/>
    <property type="match status" value="1"/>
</dbReference>
<evidence type="ECO:0000256" key="2">
    <source>
        <dbReference type="ARBA" id="ARBA00022448"/>
    </source>
</evidence>
<feature type="transmembrane region" description="Helical" evidence="8">
    <location>
        <begin position="497"/>
        <end position="518"/>
    </location>
</feature>
<dbReference type="PROSITE" id="PS50267">
    <property type="entry name" value="NA_NEUROTRAN_SYMP_3"/>
    <property type="match status" value="1"/>
</dbReference>
<feature type="transmembrane region" description="Helical" evidence="8">
    <location>
        <begin position="108"/>
        <end position="137"/>
    </location>
</feature>
<dbReference type="EMBL" id="BNJQ01000002">
    <property type="protein sequence ID" value="GHP02114.1"/>
    <property type="molecule type" value="Genomic_DNA"/>
</dbReference>
<keyword evidence="6" id="KW-0769">Symport</keyword>
<feature type="transmembrane region" description="Helical" evidence="8">
    <location>
        <begin position="65"/>
        <end position="87"/>
    </location>
</feature>
<feature type="transmembrane region" description="Helical" evidence="8">
    <location>
        <begin position="34"/>
        <end position="53"/>
    </location>
</feature>
<organism evidence="9 10">
    <name type="scientific">Pycnococcus provasolii</name>
    <dbReference type="NCBI Taxonomy" id="41880"/>
    <lineage>
        <taxon>Eukaryota</taxon>
        <taxon>Viridiplantae</taxon>
        <taxon>Chlorophyta</taxon>
        <taxon>Pseudoscourfieldiophyceae</taxon>
        <taxon>Pseudoscourfieldiales</taxon>
        <taxon>Pycnococcaceae</taxon>
        <taxon>Pycnococcus</taxon>
    </lineage>
</organism>
<evidence type="ECO:0000256" key="6">
    <source>
        <dbReference type="RuleBase" id="RU003732"/>
    </source>
</evidence>
<dbReference type="NCBIfam" id="NF037979">
    <property type="entry name" value="Na_transp"/>
    <property type="match status" value="1"/>
</dbReference>
<dbReference type="PRINTS" id="PR00176">
    <property type="entry name" value="NANEUSMPORT"/>
</dbReference>
<evidence type="ECO:0000256" key="1">
    <source>
        <dbReference type="ARBA" id="ARBA00004141"/>
    </source>
</evidence>
<feature type="transmembrane region" description="Helical" evidence="8">
    <location>
        <begin position="360"/>
        <end position="381"/>
    </location>
</feature>
<reference evidence="9" key="1">
    <citation type="submission" date="2020-10" db="EMBL/GenBank/DDBJ databases">
        <title>Unveiling of a novel bifunctional photoreceptor, Dualchrome1, isolated from a cosmopolitan green alga.</title>
        <authorList>
            <person name="Suzuki S."/>
            <person name="Kawachi M."/>
        </authorList>
    </citation>
    <scope>NUCLEOTIDE SEQUENCE</scope>
    <source>
        <strain evidence="9">NIES 2893</strain>
    </source>
</reference>
<dbReference type="PANTHER" id="PTHR11616:SF240">
    <property type="entry name" value="BLOATED TUBULES, ISOFORM B-RELATED"/>
    <property type="match status" value="1"/>
</dbReference>
<evidence type="ECO:0000313" key="10">
    <source>
        <dbReference type="Proteomes" id="UP000660262"/>
    </source>
</evidence>
<feature type="transmembrane region" description="Helical" evidence="8">
    <location>
        <begin position="432"/>
        <end position="453"/>
    </location>
</feature>
<keyword evidence="5 8" id="KW-0472">Membrane</keyword>
<dbReference type="PANTHER" id="PTHR11616">
    <property type="entry name" value="SODIUM/CHLORIDE DEPENDENT TRANSPORTER"/>
    <property type="match status" value="1"/>
</dbReference>
<keyword evidence="4 8" id="KW-1133">Transmembrane helix</keyword>
<gene>
    <name evidence="9" type="ORF">PPROV_000087000</name>
</gene>
<feature type="transmembrane region" description="Helical" evidence="8">
    <location>
        <begin position="218"/>
        <end position="242"/>
    </location>
</feature>
<dbReference type="GO" id="GO:0005886">
    <property type="term" value="C:plasma membrane"/>
    <property type="evidence" value="ECO:0007669"/>
    <property type="project" value="TreeGrafter"/>
</dbReference>
<dbReference type="InterPro" id="IPR000175">
    <property type="entry name" value="Na/ntran_symport"/>
</dbReference>
<dbReference type="Proteomes" id="UP000660262">
    <property type="component" value="Unassembled WGS sequence"/>
</dbReference>
<dbReference type="AlphaFoldDB" id="A0A830H4Z8"/>